<dbReference type="STRING" id="264462.Bd1171"/>
<organism evidence="2 3">
    <name type="scientific">Bdellovibrio bacteriovorus (strain ATCC 15356 / DSM 50701 / NCIMB 9529 / HD100)</name>
    <dbReference type="NCBI Taxonomy" id="264462"/>
    <lineage>
        <taxon>Bacteria</taxon>
        <taxon>Pseudomonadati</taxon>
        <taxon>Bdellovibrionota</taxon>
        <taxon>Bdellovibrionia</taxon>
        <taxon>Bdellovibrionales</taxon>
        <taxon>Pseudobdellovibrionaceae</taxon>
        <taxon>Bdellovibrio</taxon>
    </lineage>
</organism>
<dbReference type="KEGG" id="bba:Bd1171"/>
<protein>
    <recommendedName>
        <fullName evidence="4">Lipoprotein</fullName>
    </recommendedName>
</protein>
<dbReference type="GeneID" id="93012212"/>
<dbReference type="AlphaFoldDB" id="Q6MNR7"/>
<dbReference type="RefSeq" id="WP_011163686.1">
    <property type="nucleotide sequence ID" value="NC_005363.1"/>
</dbReference>
<reference evidence="2 3" key="1">
    <citation type="journal article" date="2004" name="Science">
        <title>A predator unmasked: life cycle of Bdellovibrio bacteriovorus from a genomic perspective.</title>
        <authorList>
            <person name="Rendulic S."/>
            <person name="Jagtap P."/>
            <person name="Rosinus A."/>
            <person name="Eppinger M."/>
            <person name="Baar C."/>
            <person name="Lanz C."/>
            <person name="Keller H."/>
            <person name="Lambert C."/>
            <person name="Evans K.J."/>
            <person name="Goesmann A."/>
            <person name="Meyer F."/>
            <person name="Sockett R.E."/>
            <person name="Schuster S.C."/>
        </authorList>
    </citation>
    <scope>NUCLEOTIDE SEQUENCE [LARGE SCALE GENOMIC DNA]</scope>
    <source>
        <strain evidence="3">ATCC 15356 / DSM 50701 / NCIMB 9529 / HD100</strain>
    </source>
</reference>
<feature type="chain" id="PRO_5004277079" description="Lipoprotein" evidence="1">
    <location>
        <begin position="21"/>
        <end position="226"/>
    </location>
</feature>
<evidence type="ECO:0008006" key="4">
    <source>
        <dbReference type="Google" id="ProtNLM"/>
    </source>
</evidence>
<keyword evidence="1" id="KW-0732">Signal</keyword>
<evidence type="ECO:0000313" key="2">
    <source>
        <dbReference type="EMBL" id="CAE79084.1"/>
    </source>
</evidence>
<keyword evidence="3" id="KW-1185">Reference proteome</keyword>
<evidence type="ECO:0000256" key="1">
    <source>
        <dbReference type="SAM" id="SignalP"/>
    </source>
</evidence>
<dbReference type="EMBL" id="BX842649">
    <property type="protein sequence ID" value="CAE79084.1"/>
    <property type="molecule type" value="Genomic_DNA"/>
</dbReference>
<gene>
    <name evidence="2" type="ordered locus">Bd1171</name>
</gene>
<dbReference type="HOGENOM" id="CLU_1222802_0_0_7"/>
<name>Q6MNR7_BDEBA</name>
<accession>Q6MNR7</accession>
<sequence length="226" mass="24277">MKKYILLCLLLASCASKELAIKGEKMATADAVDQANPYNVEVSADIIREFSDDYNLLLQINFVSKDGKWLRVDNAELDLSNADNEPFNIIVGKDLVTWAEAKAEERRMGLHNKSVGVGLTALTGGALIVAGVISNSDALTAVGTAAYTGAAVYSVVDGVQGAKANAQGVARVPETHLYSPFSVPSMSLAKRWVLINVPSGRISRQAHLKLKTIEGQTLDYKLTLVK</sequence>
<dbReference type="Proteomes" id="UP000008080">
    <property type="component" value="Chromosome"/>
</dbReference>
<proteinExistence type="predicted"/>
<feature type="signal peptide" evidence="1">
    <location>
        <begin position="1"/>
        <end position="20"/>
    </location>
</feature>
<evidence type="ECO:0000313" key="3">
    <source>
        <dbReference type="Proteomes" id="UP000008080"/>
    </source>
</evidence>